<keyword evidence="2" id="KW-1185">Reference proteome</keyword>
<proteinExistence type="predicted"/>
<dbReference type="AlphaFoldDB" id="A0A6G1I811"/>
<sequence>MTPITLTAAQARTTSHAIPTAAPASVQLGDEAHWIAWHIWHQYIMHEARSWNLDRYITGIDTVNMTEPEVQRLDSALRGWLYRSISDNVRDYIDMASVKPVAAPKLYSMIRSWFVKVVLGVSVPRAQKTSQQWAYPLRSSI</sequence>
<organism evidence="1 2">
    <name type="scientific">Trichodelitschia bisporula</name>
    <dbReference type="NCBI Taxonomy" id="703511"/>
    <lineage>
        <taxon>Eukaryota</taxon>
        <taxon>Fungi</taxon>
        <taxon>Dikarya</taxon>
        <taxon>Ascomycota</taxon>
        <taxon>Pezizomycotina</taxon>
        <taxon>Dothideomycetes</taxon>
        <taxon>Dothideomycetes incertae sedis</taxon>
        <taxon>Phaeotrichales</taxon>
        <taxon>Phaeotrichaceae</taxon>
        <taxon>Trichodelitschia</taxon>
    </lineage>
</organism>
<protein>
    <submittedName>
        <fullName evidence="1">Uncharacterized protein</fullName>
    </submittedName>
</protein>
<evidence type="ECO:0000313" key="1">
    <source>
        <dbReference type="EMBL" id="KAF2404331.1"/>
    </source>
</evidence>
<dbReference type="EMBL" id="ML996688">
    <property type="protein sequence ID" value="KAF2404331.1"/>
    <property type="molecule type" value="Genomic_DNA"/>
</dbReference>
<reference evidence="1" key="1">
    <citation type="journal article" date="2020" name="Stud. Mycol.">
        <title>101 Dothideomycetes genomes: a test case for predicting lifestyles and emergence of pathogens.</title>
        <authorList>
            <person name="Haridas S."/>
            <person name="Albert R."/>
            <person name="Binder M."/>
            <person name="Bloem J."/>
            <person name="Labutti K."/>
            <person name="Salamov A."/>
            <person name="Andreopoulos B."/>
            <person name="Baker S."/>
            <person name="Barry K."/>
            <person name="Bills G."/>
            <person name="Bluhm B."/>
            <person name="Cannon C."/>
            <person name="Castanera R."/>
            <person name="Culley D."/>
            <person name="Daum C."/>
            <person name="Ezra D."/>
            <person name="Gonzalez J."/>
            <person name="Henrissat B."/>
            <person name="Kuo A."/>
            <person name="Liang C."/>
            <person name="Lipzen A."/>
            <person name="Lutzoni F."/>
            <person name="Magnuson J."/>
            <person name="Mondo S."/>
            <person name="Nolan M."/>
            <person name="Ohm R."/>
            <person name="Pangilinan J."/>
            <person name="Park H.-J."/>
            <person name="Ramirez L."/>
            <person name="Alfaro M."/>
            <person name="Sun H."/>
            <person name="Tritt A."/>
            <person name="Yoshinaga Y."/>
            <person name="Zwiers L.-H."/>
            <person name="Turgeon B."/>
            <person name="Goodwin S."/>
            <person name="Spatafora J."/>
            <person name="Crous P."/>
            <person name="Grigoriev I."/>
        </authorList>
    </citation>
    <scope>NUCLEOTIDE SEQUENCE</scope>
    <source>
        <strain evidence="1">CBS 262.69</strain>
    </source>
</reference>
<evidence type="ECO:0000313" key="2">
    <source>
        <dbReference type="Proteomes" id="UP000799640"/>
    </source>
</evidence>
<accession>A0A6G1I811</accession>
<gene>
    <name evidence="1" type="ORF">EJ06DRAFT_197999</name>
</gene>
<dbReference type="Proteomes" id="UP000799640">
    <property type="component" value="Unassembled WGS sequence"/>
</dbReference>
<name>A0A6G1I811_9PEZI</name>